<sequence>MSVDQHWERNAQAWTAWAREPGHDAFWAYLAAFRDFLPPAGRATLDLGCGEGRVSRALTALGHRVTASDVSATLLAAAERSGSAERYRLADATALPFADGEFDRVVAYNMLMDVPDMPKAVTEAARVLEPGGVLSLSVVHPFTDRGRFDEDGVFTVVDDYFATSEFLGEESRNGLTMRFHGWSHPLQAYTSALADAGLVITDLREPVPAEALSGDQPGLERWRRIPLFLWINAERSD</sequence>
<evidence type="ECO:0000313" key="3">
    <source>
        <dbReference type="Proteomes" id="UP001428817"/>
    </source>
</evidence>
<dbReference type="CDD" id="cd02440">
    <property type="entry name" value="AdoMet_MTases"/>
    <property type="match status" value="1"/>
</dbReference>
<keyword evidence="2" id="KW-0489">Methyltransferase</keyword>
<dbReference type="PANTHER" id="PTHR43591">
    <property type="entry name" value="METHYLTRANSFERASE"/>
    <property type="match status" value="1"/>
</dbReference>
<dbReference type="InterPro" id="IPR029063">
    <property type="entry name" value="SAM-dependent_MTases_sf"/>
</dbReference>
<protein>
    <submittedName>
        <fullName evidence="2">Class I SAM-dependent methyltransferase</fullName>
    </submittedName>
</protein>
<dbReference type="Proteomes" id="UP001428817">
    <property type="component" value="Unassembled WGS sequence"/>
</dbReference>
<reference evidence="3" key="1">
    <citation type="journal article" date="2019" name="Int. J. Syst. Evol. Microbiol.">
        <title>The Global Catalogue of Microorganisms (GCM) 10K type strain sequencing project: providing services to taxonomists for standard genome sequencing and annotation.</title>
        <authorList>
            <consortium name="The Broad Institute Genomics Platform"/>
            <consortium name="The Broad Institute Genome Sequencing Center for Infectious Disease"/>
            <person name="Wu L."/>
            <person name="Ma J."/>
        </authorList>
    </citation>
    <scope>NUCLEOTIDE SEQUENCE [LARGE SCALE GENOMIC DNA]</scope>
    <source>
        <strain evidence="3">JCM 18303</strain>
    </source>
</reference>
<dbReference type="SUPFAM" id="SSF53335">
    <property type="entry name" value="S-adenosyl-L-methionine-dependent methyltransferases"/>
    <property type="match status" value="1"/>
</dbReference>
<evidence type="ECO:0000313" key="2">
    <source>
        <dbReference type="EMBL" id="GAA5160860.1"/>
    </source>
</evidence>
<proteinExistence type="predicted"/>
<comment type="caution">
    <text evidence="2">The sequence shown here is derived from an EMBL/GenBank/DDBJ whole genome shotgun (WGS) entry which is preliminary data.</text>
</comment>
<evidence type="ECO:0000259" key="1">
    <source>
        <dbReference type="Pfam" id="PF08241"/>
    </source>
</evidence>
<keyword evidence="3" id="KW-1185">Reference proteome</keyword>
<dbReference type="Pfam" id="PF08241">
    <property type="entry name" value="Methyltransf_11"/>
    <property type="match status" value="1"/>
</dbReference>
<keyword evidence="2" id="KW-0808">Transferase</keyword>
<gene>
    <name evidence="2" type="ORF">GCM10023321_44250</name>
</gene>
<name>A0ABP9QF70_9PSEU</name>
<dbReference type="Gene3D" id="3.40.50.150">
    <property type="entry name" value="Vaccinia Virus protein VP39"/>
    <property type="match status" value="1"/>
</dbReference>
<dbReference type="EMBL" id="BAABJP010000021">
    <property type="protein sequence ID" value="GAA5160860.1"/>
    <property type="molecule type" value="Genomic_DNA"/>
</dbReference>
<dbReference type="InterPro" id="IPR013216">
    <property type="entry name" value="Methyltransf_11"/>
</dbReference>
<dbReference type="GO" id="GO:0008168">
    <property type="term" value="F:methyltransferase activity"/>
    <property type="evidence" value="ECO:0007669"/>
    <property type="project" value="UniProtKB-KW"/>
</dbReference>
<dbReference type="RefSeq" id="WP_185063661.1">
    <property type="nucleotide sequence ID" value="NZ_BAABJP010000021.1"/>
</dbReference>
<feature type="domain" description="Methyltransferase type 11" evidence="1">
    <location>
        <begin position="45"/>
        <end position="135"/>
    </location>
</feature>
<accession>A0ABP9QF70</accession>
<dbReference type="GO" id="GO:0032259">
    <property type="term" value="P:methylation"/>
    <property type="evidence" value="ECO:0007669"/>
    <property type="project" value="UniProtKB-KW"/>
</dbReference>
<organism evidence="2 3">
    <name type="scientific">Pseudonocardia eucalypti</name>
    <dbReference type="NCBI Taxonomy" id="648755"/>
    <lineage>
        <taxon>Bacteria</taxon>
        <taxon>Bacillati</taxon>
        <taxon>Actinomycetota</taxon>
        <taxon>Actinomycetes</taxon>
        <taxon>Pseudonocardiales</taxon>
        <taxon>Pseudonocardiaceae</taxon>
        <taxon>Pseudonocardia</taxon>
    </lineage>
</organism>